<protein>
    <submittedName>
        <fullName evidence="1">Cyclase family protein</fullName>
    </submittedName>
</protein>
<dbReference type="PANTHER" id="PTHR31118:SF12">
    <property type="entry name" value="CYCLASE-LIKE PROTEIN 2"/>
    <property type="match status" value="1"/>
</dbReference>
<dbReference type="EMBL" id="CP104064">
    <property type="protein sequence ID" value="WAH35215.1"/>
    <property type="molecule type" value="Genomic_DNA"/>
</dbReference>
<dbReference type="RefSeq" id="WP_268042233.1">
    <property type="nucleotide sequence ID" value="NZ_CP104064.1"/>
</dbReference>
<proteinExistence type="predicted"/>
<dbReference type="InterPro" id="IPR037175">
    <property type="entry name" value="KFase_sf"/>
</dbReference>
<accession>A0ABY6YXK4</accession>
<dbReference type="Gene3D" id="3.50.30.50">
    <property type="entry name" value="Putative cyclase"/>
    <property type="match status" value="1"/>
</dbReference>
<evidence type="ECO:0000313" key="2">
    <source>
        <dbReference type="Proteomes" id="UP001164803"/>
    </source>
</evidence>
<dbReference type="SUPFAM" id="SSF102198">
    <property type="entry name" value="Putative cyclase"/>
    <property type="match status" value="1"/>
</dbReference>
<dbReference type="InterPro" id="IPR007325">
    <property type="entry name" value="KFase/CYL"/>
</dbReference>
<reference evidence="1" key="1">
    <citation type="submission" date="2022-08" db="EMBL/GenBank/DDBJ databases">
        <title>Alicyclobacillus dauci DSM2870, complete genome.</title>
        <authorList>
            <person name="Wang Q."/>
            <person name="Cai R."/>
            <person name="Wang Z."/>
        </authorList>
    </citation>
    <scope>NUCLEOTIDE SEQUENCE</scope>
    <source>
        <strain evidence="1">DSM 28700</strain>
    </source>
</reference>
<gene>
    <name evidence="1" type="ORF">NZD86_12920</name>
</gene>
<dbReference type="Proteomes" id="UP001164803">
    <property type="component" value="Chromosome"/>
</dbReference>
<evidence type="ECO:0000313" key="1">
    <source>
        <dbReference type="EMBL" id="WAH35215.1"/>
    </source>
</evidence>
<organism evidence="1 2">
    <name type="scientific">Alicyclobacillus dauci</name>
    <dbReference type="NCBI Taxonomy" id="1475485"/>
    <lineage>
        <taxon>Bacteria</taxon>
        <taxon>Bacillati</taxon>
        <taxon>Bacillota</taxon>
        <taxon>Bacilli</taxon>
        <taxon>Bacillales</taxon>
        <taxon>Alicyclobacillaceae</taxon>
        <taxon>Alicyclobacillus</taxon>
    </lineage>
</organism>
<dbReference type="Pfam" id="PF04199">
    <property type="entry name" value="Cyclase"/>
    <property type="match status" value="1"/>
</dbReference>
<sequence>MSRFVDLTMPWGPEVQVLEGHPQIQFRPITTHEVDGRSNTEVKFSIHSGTHIDAPYHFFAGGKSIAQMPLTTFYGEARLVDLREVGSPNHEISLAELREVGKLSAADVQGKRIVLRTDWAATNWNQPVLYADNPYLEEEAARWLVDSGVVALGLDFAVDGAPPYPNHPIFLGNEIPLIENLVNLDQIAAEEFTLIAFPLPVVGGDGSPARVVALVNA</sequence>
<dbReference type="PANTHER" id="PTHR31118">
    <property type="entry name" value="CYCLASE-LIKE PROTEIN 2"/>
    <property type="match status" value="1"/>
</dbReference>
<keyword evidence="2" id="KW-1185">Reference proteome</keyword>
<name>A0ABY6YXK4_9BACL</name>